<dbReference type="CDD" id="cd00200">
    <property type="entry name" value="WD40"/>
    <property type="match status" value="1"/>
</dbReference>
<evidence type="ECO:0000256" key="1">
    <source>
        <dbReference type="ARBA" id="ARBA00022574"/>
    </source>
</evidence>
<comment type="caution">
    <text evidence="4">The sequence shown here is derived from an EMBL/GenBank/DDBJ whole genome shotgun (WGS) entry which is preliminary data.</text>
</comment>
<keyword evidence="5" id="KW-1185">Reference proteome</keyword>
<feature type="repeat" description="WD" evidence="3">
    <location>
        <begin position="5"/>
        <end position="46"/>
    </location>
</feature>
<dbReference type="RefSeq" id="WP_201370049.1">
    <property type="nucleotide sequence ID" value="NZ_BNJG01000001.1"/>
</dbReference>
<evidence type="ECO:0000256" key="2">
    <source>
        <dbReference type="ARBA" id="ARBA00022737"/>
    </source>
</evidence>
<dbReference type="Pfam" id="PF00400">
    <property type="entry name" value="WD40"/>
    <property type="match status" value="7"/>
</dbReference>
<feature type="repeat" description="WD" evidence="3">
    <location>
        <begin position="177"/>
        <end position="210"/>
    </location>
</feature>
<accession>A0ABQ3UKH2</accession>
<evidence type="ECO:0000313" key="5">
    <source>
        <dbReference type="Proteomes" id="UP000654345"/>
    </source>
</evidence>
<dbReference type="InterPro" id="IPR015943">
    <property type="entry name" value="WD40/YVTN_repeat-like_dom_sf"/>
</dbReference>
<feature type="repeat" description="WD" evidence="3">
    <location>
        <begin position="57"/>
        <end position="89"/>
    </location>
</feature>
<dbReference type="InterPro" id="IPR036322">
    <property type="entry name" value="WD40_repeat_dom_sf"/>
</dbReference>
<evidence type="ECO:0000256" key="3">
    <source>
        <dbReference type="PROSITE-ProRule" id="PRU00221"/>
    </source>
</evidence>
<dbReference type="PROSITE" id="PS50294">
    <property type="entry name" value="WD_REPEATS_REGION"/>
    <property type="match status" value="4"/>
</dbReference>
<evidence type="ECO:0008006" key="6">
    <source>
        <dbReference type="Google" id="ProtNLM"/>
    </source>
</evidence>
<sequence>MHTLLDAHSDNIFAVAWSPTGEFLASAGRDSKVHLWHFTSGRLQYTYHEPSATCFLSLAWSPDGRYFAAGSTAGPVFLWDVATGSDKPQLIYRGHRRFTRCLVWSPDGRYLASGGDFGDNTVQVWSATSGKLLTTYTAQYRIFSLGWSPDGGYLASASFDGSVHVWSAPDGVPVFIYRGHSGPVYALDWSPAHGYLASAGEDAEVHIWSVPGIGHQPAPAPAIIEPCVLPMHTRPIKTLAWSPGGERLASAGEDKLVNVYEPFATQPGATLHTFTEHRAWIRALAWSPDGTCLASASASDIYLWY</sequence>
<name>A0ABQ3UKH2_9CHLR</name>
<dbReference type="PANTHER" id="PTHR19848:SF8">
    <property type="entry name" value="F-BOX AND WD REPEAT DOMAIN CONTAINING 7"/>
    <property type="match status" value="1"/>
</dbReference>
<dbReference type="SMART" id="SM00320">
    <property type="entry name" value="WD40"/>
    <property type="match status" value="7"/>
</dbReference>
<evidence type="ECO:0000313" key="4">
    <source>
        <dbReference type="EMBL" id="GHO53219.1"/>
    </source>
</evidence>
<keyword evidence="2" id="KW-0677">Repeat</keyword>
<reference evidence="4 5" key="1">
    <citation type="journal article" date="2021" name="Int. J. Syst. Evol. Microbiol.">
        <title>Reticulibacter mediterranei gen. nov., sp. nov., within the new family Reticulibacteraceae fam. nov., and Ktedonospora formicarum gen. nov., sp. nov., Ktedonobacter robiniae sp. nov., Dictyobacter formicarum sp. nov. and Dictyobacter arantiisoli sp. nov., belonging to the class Ktedonobacteria.</title>
        <authorList>
            <person name="Yabe S."/>
            <person name="Zheng Y."/>
            <person name="Wang C.M."/>
            <person name="Sakai Y."/>
            <person name="Abe K."/>
            <person name="Yokota A."/>
            <person name="Donadio S."/>
            <person name="Cavaletti L."/>
            <person name="Monciardini P."/>
        </authorList>
    </citation>
    <scope>NUCLEOTIDE SEQUENCE [LARGE SCALE GENOMIC DNA]</scope>
    <source>
        <strain evidence="4 5">SOSP1-30</strain>
    </source>
</reference>
<feature type="repeat" description="WD" evidence="3">
    <location>
        <begin position="229"/>
        <end position="261"/>
    </location>
</feature>
<protein>
    <recommendedName>
        <fullName evidence="6">Anaphase-promoting complex subunit 4 WD40 domain-containing protein</fullName>
    </recommendedName>
</protein>
<gene>
    <name evidence="4" type="ORF">KSB_16940</name>
</gene>
<dbReference type="InterPro" id="IPR001680">
    <property type="entry name" value="WD40_rpt"/>
</dbReference>
<dbReference type="SUPFAM" id="SSF50978">
    <property type="entry name" value="WD40 repeat-like"/>
    <property type="match status" value="1"/>
</dbReference>
<feature type="repeat" description="WD" evidence="3">
    <location>
        <begin position="142"/>
        <end position="167"/>
    </location>
</feature>
<organism evidence="4 5">
    <name type="scientific">Ktedonobacter robiniae</name>
    <dbReference type="NCBI Taxonomy" id="2778365"/>
    <lineage>
        <taxon>Bacteria</taxon>
        <taxon>Bacillati</taxon>
        <taxon>Chloroflexota</taxon>
        <taxon>Ktedonobacteria</taxon>
        <taxon>Ktedonobacterales</taxon>
        <taxon>Ktedonobacteraceae</taxon>
        <taxon>Ktedonobacter</taxon>
    </lineage>
</organism>
<dbReference type="EMBL" id="BNJG01000001">
    <property type="protein sequence ID" value="GHO53219.1"/>
    <property type="molecule type" value="Genomic_DNA"/>
</dbReference>
<dbReference type="Proteomes" id="UP000654345">
    <property type="component" value="Unassembled WGS sequence"/>
</dbReference>
<proteinExistence type="predicted"/>
<keyword evidence="1 3" id="KW-0853">WD repeat</keyword>
<dbReference type="PANTHER" id="PTHR19848">
    <property type="entry name" value="WD40 REPEAT PROTEIN"/>
    <property type="match status" value="1"/>
</dbReference>
<dbReference type="Gene3D" id="2.130.10.10">
    <property type="entry name" value="YVTN repeat-like/Quinoprotein amine dehydrogenase"/>
    <property type="match status" value="4"/>
</dbReference>
<dbReference type="PROSITE" id="PS50082">
    <property type="entry name" value="WD_REPEATS_2"/>
    <property type="match status" value="5"/>
</dbReference>